<organism evidence="5">
    <name type="scientific">viral metagenome</name>
    <dbReference type="NCBI Taxonomy" id="1070528"/>
    <lineage>
        <taxon>unclassified sequences</taxon>
        <taxon>metagenomes</taxon>
        <taxon>organismal metagenomes</taxon>
    </lineage>
</organism>
<keyword evidence="3" id="KW-0808">Transferase</keyword>
<dbReference type="InterPro" id="IPR001173">
    <property type="entry name" value="Glyco_trans_2-like"/>
</dbReference>
<evidence type="ECO:0000313" key="5">
    <source>
        <dbReference type="EMBL" id="QHT80479.1"/>
    </source>
</evidence>
<evidence type="ECO:0000259" key="4">
    <source>
        <dbReference type="Pfam" id="PF00535"/>
    </source>
</evidence>
<dbReference type="PANTHER" id="PTHR10730">
    <property type="entry name" value="PROCOLLAGEN-LYSINE,2-OXOGLUTARATE 5-DIOXYGENASE/GLYCOSYLTRANSFERASE 25 FAMILY MEMBER"/>
    <property type="match status" value="1"/>
</dbReference>
<dbReference type="SUPFAM" id="SSF53448">
    <property type="entry name" value="Nucleotide-diphospho-sugar transferases"/>
    <property type="match status" value="3"/>
</dbReference>
<reference evidence="5" key="1">
    <citation type="journal article" date="2020" name="Nature">
        <title>Giant virus diversity and host interactions through global metagenomics.</title>
        <authorList>
            <person name="Schulz F."/>
            <person name="Roux S."/>
            <person name="Paez-Espino D."/>
            <person name="Jungbluth S."/>
            <person name="Walsh D.A."/>
            <person name="Denef V.J."/>
            <person name="McMahon K.D."/>
            <person name="Konstantinidis K.T."/>
            <person name="Eloe-Fadrosh E.A."/>
            <person name="Kyrpides N.C."/>
            <person name="Woyke T."/>
        </authorList>
    </citation>
    <scope>NUCLEOTIDE SEQUENCE</scope>
    <source>
        <strain evidence="5">GVMAG-M-3300023184-120</strain>
    </source>
</reference>
<dbReference type="PANTHER" id="PTHR10730:SF53">
    <property type="entry name" value="GLYCOSYLTRANSFERASE 25 FAMILY MEMBER"/>
    <property type="match status" value="1"/>
</dbReference>
<accession>A0A6C0HJ02</accession>
<proteinExistence type="inferred from homology"/>
<dbReference type="AlphaFoldDB" id="A0A6C0HJ02"/>
<name>A0A6C0HJ02_9ZZZZ</name>
<keyword evidence="2" id="KW-0328">Glycosyltransferase</keyword>
<evidence type="ECO:0000256" key="2">
    <source>
        <dbReference type="ARBA" id="ARBA00022676"/>
    </source>
</evidence>
<dbReference type="InterPro" id="IPR050757">
    <property type="entry name" value="Collagen_mod_GT25"/>
</dbReference>
<feature type="domain" description="Glycosyltransferase 2-like" evidence="4">
    <location>
        <begin position="258"/>
        <end position="346"/>
    </location>
</feature>
<dbReference type="InterPro" id="IPR002495">
    <property type="entry name" value="Glyco_trans_8"/>
</dbReference>
<dbReference type="SUPFAM" id="SSF48452">
    <property type="entry name" value="TPR-like"/>
    <property type="match status" value="1"/>
</dbReference>
<dbReference type="GO" id="GO:0016757">
    <property type="term" value="F:glycosyltransferase activity"/>
    <property type="evidence" value="ECO:0007669"/>
    <property type="project" value="InterPro"/>
</dbReference>
<dbReference type="InterPro" id="IPR029044">
    <property type="entry name" value="Nucleotide-diphossugar_trans"/>
</dbReference>
<evidence type="ECO:0000256" key="3">
    <source>
        <dbReference type="ARBA" id="ARBA00022679"/>
    </source>
</evidence>
<dbReference type="EMBL" id="MN739969">
    <property type="protein sequence ID" value="QHT80479.1"/>
    <property type="molecule type" value="Genomic_DNA"/>
</dbReference>
<evidence type="ECO:0000256" key="1">
    <source>
        <dbReference type="ARBA" id="ARBA00006721"/>
    </source>
</evidence>
<dbReference type="Pfam" id="PF00535">
    <property type="entry name" value="Glycos_transf_2"/>
    <property type="match status" value="1"/>
</dbReference>
<dbReference type="Pfam" id="PF01501">
    <property type="entry name" value="Glyco_transf_8"/>
    <property type="match status" value="1"/>
</dbReference>
<dbReference type="InterPro" id="IPR011990">
    <property type="entry name" value="TPR-like_helical_dom_sf"/>
</dbReference>
<comment type="similarity">
    <text evidence="1">Belongs to the glycosyltransferase 25 family.</text>
</comment>
<sequence>MNCIFVCVFNQEQYVDMFLMLLESICLYGSFDIHTDMLIYTSTSFMIKIKQNTFFNNNKMKFEINDTYNDISKSCKSRLDLFNLTSIKKYNKILYLDTDILIKKEINKVFDLCVEDVLYALGEGEITRYEWGDTLFGDEAKNYADKTAFSSGILLFNNCEKIQFLFRKINEDVTSRYHSFYDQPYIVYNAFKYNLYNNQLLKSVAVINDQNIHSDMVIHHFPSGPGIYQPKLIIMTDFLSRMRNHCSNKKSFTLCLNMIVKDESHVIITTLKNICEKIDFDYWVICDTGSSDNTKELIQEFFDDKKIKGELISNQWVNFGHNRSLAFKYAFNKTDYVLVFDADDTLVGNICFPENMFEYDSYALWIGNQSVRYQRKMIFNNRKEYKFIGVLHEYPECSVSDTVFSIHGDYYIISGKTGNRSRCVDKYLNDALLLENAYNEALLQNDDIHMRYAFYCANSYFDANKIKQAIFWYKKTLTLNNWDQEKYISCLRIYESYEKLNAPEKGFYYLIDSYKYDTERVECFYRLINYYTKKSQYDVAFSFYSLIQLNYEKNYMNEKFSKLFLYYGDYSIYLPYYMIIVCERLKKYDIGLKMFNIIFSLKNVDVDTFWIKNLVYNLQFFLERNTSTLFIEKWREYLSIINEKNHIIDTDLVNKYEILTVKKFVDVLHPLPDSNRSNGQIVIAILAKDKASVLPFYLECIYNQTYSKKLIHLYIRTNDNTDDTDRILKLFVQKHGKEYASVYFNDDSVSEKLKTYKPHEWNSFRFKELGKIRQESIDYAINLGAHYFVVDCDNFIIPTTIDELYKNKHHGVISPMLVFDGYDADKNNYANYHYLVTANGYYEDHPAYNAVLHHNIVGLIRVCCVHCTYFIDNKFLNKANYSGEQADERYEYIIFSESLRKNNIPQFIDNTCEYGFLTFSEGNEEVFKNIYLHNKTIYNFNT</sequence>
<dbReference type="Gene3D" id="3.90.550.10">
    <property type="entry name" value="Spore Coat Polysaccharide Biosynthesis Protein SpsA, Chain A"/>
    <property type="match status" value="3"/>
</dbReference>
<protein>
    <recommendedName>
        <fullName evidence="4">Glycosyltransferase 2-like domain-containing protein</fullName>
    </recommendedName>
</protein>